<keyword evidence="3" id="KW-0238">DNA-binding</keyword>
<evidence type="ECO:0000313" key="4">
    <source>
        <dbReference type="Proteomes" id="UP000530564"/>
    </source>
</evidence>
<gene>
    <name evidence="3" type="ORF">GGQ61_004232</name>
</gene>
<evidence type="ECO:0000259" key="2">
    <source>
        <dbReference type="Pfam" id="PF03466"/>
    </source>
</evidence>
<dbReference type="Gene3D" id="3.40.190.290">
    <property type="match status" value="1"/>
</dbReference>
<dbReference type="GO" id="GO:0043565">
    <property type="term" value="F:sequence-specific DNA binding"/>
    <property type="evidence" value="ECO:0007669"/>
    <property type="project" value="TreeGrafter"/>
</dbReference>
<dbReference type="PANTHER" id="PTHR30537:SF3">
    <property type="entry name" value="TRANSCRIPTIONAL REGULATORY PROTEIN"/>
    <property type="match status" value="1"/>
</dbReference>
<sequence>MAMPEGIGGYVTGLEVADFVRENPSIKLGLDCGFYPENPVDSQVDLSIQLMDASGVPELTASPLATLHYALFASREYLDTYGAPTRIEAAVGHRFIYHSAQVSKRGRWGAKTSAFMELAEPAMVVNSSTVMLHAIQRGAGIGAIPTAIVAVAPDLVMLDIPPLASSTVWLCHHREAAKTGRVARVAEWLGSIFDARERPWFRPEFIHPREFRDWAWPAATARG</sequence>
<dbReference type="GO" id="GO:0003700">
    <property type="term" value="F:DNA-binding transcription factor activity"/>
    <property type="evidence" value="ECO:0007669"/>
    <property type="project" value="TreeGrafter"/>
</dbReference>
<evidence type="ECO:0000256" key="1">
    <source>
        <dbReference type="ARBA" id="ARBA00009437"/>
    </source>
</evidence>
<name>A0A840A8G2_9CAUL</name>
<dbReference type="InterPro" id="IPR058163">
    <property type="entry name" value="LysR-type_TF_proteobact-type"/>
</dbReference>
<dbReference type="AlphaFoldDB" id="A0A840A8G2"/>
<dbReference type="InterPro" id="IPR005119">
    <property type="entry name" value="LysR_subst-bd"/>
</dbReference>
<comment type="similarity">
    <text evidence="1">Belongs to the LysR transcriptional regulatory family.</text>
</comment>
<protein>
    <submittedName>
        <fullName evidence="3">DNA-binding transcriptional LysR family regulator</fullName>
    </submittedName>
</protein>
<dbReference type="PANTHER" id="PTHR30537">
    <property type="entry name" value="HTH-TYPE TRANSCRIPTIONAL REGULATOR"/>
    <property type="match status" value="1"/>
</dbReference>
<comment type="caution">
    <text evidence="3">The sequence shown here is derived from an EMBL/GenBank/DDBJ whole genome shotgun (WGS) entry which is preliminary data.</text>
</comment>
<dbReference type="EMBL" id="JACIDK010000012">
    <property type="protein sequence ID" value="MBB3893487.1"/>
    <property type="molecule type" value="Genomic_DNA"/>
</dbReference>
<dbReference type="Pfam" id="PF03466">
    <property type="entry name" value="LysR_substrate"/>
    <property type="match status" value="1"/>
</dbReference>
<keyword evidence="4" id="KW-1185">Reference proteome</keyword>
<feature type="domain" description="LysR substrate-binding" evidence="2">
    <location>
        <begin position="2"/>
        <end position="190"/>
    </location>
</feature>
<dbReference type="Proteomes" id="UP000530564">
    <property type="component" value="Unassembled WGS sequence"/>
</dbReference>
<reference evidence="3 4" key="1">
    <citation type="submission" date="2020-08" db="EMBL/GenBank/DDBJ databases">
        <title>Genomic Encyclopedia of Type Strains, Phase IV (KMG-IV): sequencing the most valuable type-strain genomes for metagenomic binning, comparative biology and taxonomic classification.</title>
        <authorList>
            <person name="Goeker M."/>
        </authorList>
    </citation>
    <scope>NUCLEOTIDE SEQUENCE [LARGE SCALE GENOMIC DNA]</scope>
    <source>
        <strain evidence="3 4">DSM 21793</strain>
    </source>
</reference>
<organism evidence="3 4">
    <name type="scientific">Phenylobacterium haematophilum</name>
    <dbReference type="NCBI Taxonomy" id="98513"/>
    <lineage>
        <taxon>Bacteria</taxon>
        <taxon>Pseudomonadati</taxon>
        <taxon>Pseudomonadota</taxon>
        <taxon>Alphaproteobacteria</taxon>
        <taxon>Caulobacterales</taxon>
        <taxon>Caulobacteraceae</taxon>
        <taxon>Phenylobacterium</taxon>
    </lineage>
</organism>
<dbReference type="GO" id="GO:0006351">
    <property type="term" value="P:DNA-templated transcription"/>
    <property type="evidence" value="ECO:0007669"/>
    <property type="project" value="TreeGrafter"/>
</dbReference>
<proteinExistence type="inferred from homology"/>
<evidence type="ECO:0000313" key="3">
    <source>
        <dbReference type="EMBL" id="MBB3893487.1"/>
    </source>
</evidence>
<dbReference type="SUPFAM" id="SSF53850">
    <property type="entry name" value="Periplasmic binding protein-like II"/>
    <property type="match status" value="1"/>
</dbReference>
<accession>A0A840A8G2</accession>